<feature type="transmembrane region" description="Helical" evidence="2">
    <location>
        <begin position="34"/>
        <end position="56"/>
    </location>
</feature>
<keyword evidence="2" id="KW-0812">Transmembrane</keyword>
<proteinExistence type="predicted"/>
<name>A0A8B8QW98_9MYRT</name>
<feature type="region of interest" description="Disordered" evidence="1">
    <location>
        <begin position="351"/>
        <end position="383"/>
    </location>
</feature>
<dbReference type="KEGG" id="rarg:115755372"/>
<dbReference type="RefSeq" id="XP_030550603.1">
    <property type="nucleotide sequence ID" value="XM_030694743.2"/>
</dbReference>
<feature type="compositionally biased region" description="Basic and acidic residues" evidence="1">
    <location>
        <begin position="353"/>
        <end position="362"/>
    </location>
</feature>
<keyword evidence="2" id="KW-1133">Transmembrane helix</keyword>
<keyword evidence="3" id="KW-1185">Reference proteome</keyword>
<dbReference type="PANTHER" id="PTHR46741">
    <property type="entry name" value="OS09G0413600 PROTEIN"/>
    <property type="match status" value="1"/>
</dbReference>
<feature type="compositionally biased region" description="Acidic residues" evidence="1">
    <location>
        <begin position="77"/>
        <end position="88"/>
    </location>
</feature>
<dbReference type="Pfam" id="PF07891">
    <property type="entry name" value="DUF1666"/>
    <property type="match status" value="1"/>
</dbReference>
<keyword evidence="2" id="KW-0472">Membrane</keyword>
<evidence type="ECO:0000256" key="2">
    <source>
        <dbReference type="SAM" id="Phobius"/>
    </source>
</evidence>
<evidence type="ECO:0000313" key="3">
    <source>
        <dbReference type="Proteomes" id="UP000827889"/>
    </source>
</evidence>
<dbReference type="Proteomes" id="UP000827889">
    <property type="component" value="Chromosome 6"/>
</dbReference>
<sequence>MGTRELSFLKAQVNLFGRGLLNPFLRGNMSGVVASFWVLLSNFLLFVFGSVGGYISRFQAAEKSEKNEESSCFAGSQEDDGMDSESGEIENREHNENVIGSDGDEEGSVLVETASSMYQFCTGRDISGFVEQPEIMSFAVQEVHVDSSDDYTILSKDIDAGNCGSKEFGEEETEVQEQIEDSLEKYGSVQSNAMDEVLGDKVREQLMDHQLTGKAEVLESEDDFLDDDAFLDEEEMILDDISSQADQVDPELESVCSDDGIAFGADSANTFDDRGQQHLENSEVDAAVDLNGDGRIPSSEEDEMLSETTLDAEAAFVADQPSDSETESDEDYIEVKLQKTNFSNMNGLSCKNSVEDNHKGEDPAYDDMEPTTANSENSPELGHFPGNLSASDSDDNWDWGHDDIVEQLKMELKNVRTGGLPTILEESETESPTMVGDDDLKLKPLKIDQKLEPKDLLQEIQKVYKSYAEKIRKLDILNYQTLHAIGLLQLKDPLNSNTNRKALFLQNWTNRLRRPKVDSMAESMVALHGDLEMVYVGHACLSWGILQWQYGKARELREFDHGGFRRYNQVAGEFQLLRVLLQRFIEDEPFQGPRIEYYVKNRCVLRGLLQVPAIREDSSRDNKGKAAEEDAVSIETLVEIIEESMRVFWDFIRADRYEPDGGLKQSQLDQQDSADSVLMTALRTLLQKKERRLKDIVRSGNCIVKRFQKPRDRLDPSILFAQVELRLVSRVLSMRRVARDQLAWCGDKLDRIDIISRKIYVEPSFLLFPC</sequence>
<dbReference type="GeneID" id="115755372"/>
<evidence type="ECO:0000256" key="1">
    <source>
        <dbReference type="SAM" id="MobiDB-lite"/>
    </source>
</evidence>
<protein>
    <submittedName>
        <fullName evidence="4">Uncharacterized protein LOC115755372</fullName>
    </submittedName>
</protein>
<dbReference type="InterPro" id="IPR012870">
    <property type="entry name" value="DUF1666"/>
</dbReference>
<dbReference type="AlphaFoldDB" id="A0A8B8QW98"/>
<dbReference type="OrthoDB" id="772197at2759"/>
<dbReference type="PANTHER" id="PTHR46741:SF4">
    <property type="entry name" value="FINGER FYVE DOMAIN PROTEIN, PUTATIVE (DUF1666)-RELATED"/>
    <property type="match status" value="1"/>
</dbReference>
<organism evidence="3 4">
    <name type="scientific">Rhodamnia argentea</name>
    <dbReference type="NCBI Taxonomy" id="178133"/>
    <lineage>
        <taxon>Eukaryota</taxon>
        <taxon>Viridiplantae</taxon>
        <taxon>Streptophyta</taxon>
        <taxon>Embryophyta</taxon>
        <taxon>Tracheophyta</taxon>
        <taxon>Spermatophyta</taxon>
        <taxon>Magnoliopsida</taxon>
        <taxon>eudicotyledons</taxon>
        <taxon>Gunneridae</taxon>
        <taxon>Pentapetalae</taxon>
        <taxon>rosids</taxon>
        <taxon>malvids</taxon>
        <taxon>Myrtales</taxon>
        <taxon>Myrtaceae</taxon>
        <taxon>Myrtoideae</taxon>
        <taxon>Myrteae</taxon>
        <taxon>Australasian group</taxon>
        <taxon>Rhodamnia</taxon>
    </lineage>
</organism>
<gene>
    <name evidence="4" type="primary">LOC115755372</name>
</gene>
<feature type="region of interest" description="Disordered" evidence="1">
    <location>
        <begin position="68"/>
        <end position="90"/>
    </location>
</feature>
<accession>A0A8B8QW98</accession>
<reference evidence="4" key="1">
    <citation type="submission" date="2025-08" db="UniProtKB">
        <authorList>
            <consortium name="RefSeq"/>
        </authorList>
    </citation>
    <scope>IDENTIFICATION</scope>
    <source>
        <tissue evidence="4">Leaf</tissue>
    </source>
</reference>
<evidence type="ECO:0000313" key="4">
    <source>
        <dbReference type="RefSeq" id="XP_030550603.1"/>
    </source>
</evidence>